<dbReference type="KEGG" id="nnu:104603752"/>
<dbReference type="Pfam" id="PF01743">
    <property type="entry name" value="PolyA_pol"/>
    <property type="match status" value="1"/>
</dbReference>
<dbReference type="SUPFAM" id="SSF81891">
    <property type="entry name" value="Poly A polymerase C-terminal region-like"/>
    <property type="match status" value="1"/>
</dbReference>
<feature type="compositionally biased region" description="Basic and acidic residues" evidence="5">
    <location>
        <begin position="610"/>
        <end position="641"/>
    </location>
</feature>
<reference evidence="7" key="1">
    <citation type="submission" date="2025-08" db="UniProtKB">
        <authorList>
            <consortium name="RefSeq"/>
        </authorList>
    </citation>
    <scope>IDENTIFICATION</scope>
</reference>
<dbReference type="OMA" id="KLFFHLD"/>
<feature type="region of interest" description="Disordered" evidence="5">
    <location>
        <begin position="532"/>
        <end position="716"/>
    </location>
</feature>
<dbReference type="InterPro" id="IPR052191">
    <property type="entry name" value="tRNA_ntf/polyA_polymerase_I"/>
</dbReference>
<dbReference type="PANTHER" id="PTHR43051:SF1">
    <property type="entry name" value="POLYNUCLEOTIDE ADENYLYLTRANSFERASE FAMILY PROTEIN"/>
    <property type="match status" value="1"/>
</dbReference>
<accession>A0A1U8AF27</accession>
<keyword evidence="6" id="KW-1185">Reference proteome</keyword>
<organism evidence="6 7">
    <name type="scientific">Nelumbo nucifera</name>
    <name type="common">Sacred lotus</name>
    <dbReference type="NCBI Taxonomy" id="4432"/>
    <lineage>
        <taxon>Eukaryota</taxon>
        <taxon>Viridiplantae</taxon>
        <taxon>Streptophyta</taxon>
        <taxon>Embryophyta</taxon>
        <taxon>Tracheophyta</taxon>
        <taxon>Spermatophyta</taxon>
        <taxon>Magnoliopsida</taxon>
        <taxon>Proteales</taxon>
        <taxon>Nelumbonaceae</taxon>
        <taxon>Nelumbo</taxon>
    </lineage>
</organism>
<dbReference type="GeneID" id="104603752"/>
<evidence type="ECO:0000256" key="2">
    <source>
        <dbReference type="ARBA" id="ARBA00022679"/>
    </source>
</evidence>
<dbReference type="CDD" id="cd05398">
    <property type="entry name" value="NT_ClassII-CCAase"/>
    <property type="match status" value="1"/>
</dbReference>
<gene>
    <name evidence="7" type="primary">LOC104603752</name>
</gene>
<dbReference type="Pfam" id="PF12627">
    <property type="entry name" value="PolyA_pol_RNAbd"/>
    <property type="match status" value="1"/>
</dbReference>
<dbReference type="InterPro" id="IPR002646">
    <property type="entry name" value="PolA_pol_head_dom"/>
</dbReference>
<protein>
    <submittedName>
        <fullName evidence="7">Uncharacterized protein LOC104603752</fullName>
    </submittedName>
</protein>
<feature type="compositionally biased region" description="Basic and acidic residues" evidence="5">
    <location>
        <begin position="691"/>
        <end position="708"/>
    </location>
</feature>
<dbReference type="PANTHER" id="PTHR43051">
    <property type="entry name" value="POLYNUCLEOTIDE ADENYLYLTRANSFERASE FAMILY PROTEIN"/>
    <property type="match status" value="1"/>
</dbReference>
<evidence type="ECO:0000256" key="3">
    <source>
        <dbReference type="ARBA" id="ARBA00022741"/>
    </source>
</evidence>
<dbReference type="InterPro" id="IPR032828">
    <property type="entry name" value="PolyA_RNA-bd"/>
</dbReference>
<dbReference type="Gene3D" id="1.10.3090.10">
    <property type="entry name" value="cca-adding enzyme, domain 2"/>
    <property type="match status" value="1"/>
</dbReference>
<evidence type="ECO:0000256" key="5">
    <source>
        <dbReference type="SAM" id="MobiDB-lite"/>
    </source>
</evidence>
<dbReference type="RefSeq" id="XP_010266171.1">
    <property type="nucleotide sequence ID" value="XM_010267869.2"/>
</dbReference>
<dbReference type="GO" id="GO:0097222">
    <property type="term" value="P:mitochondrial mRNA polyadenylation"/>
    <property type="evidence" value="ECO:0000318"/>
    <property type="project" value="GO_Central"/>
</dbReference>
<feature type="compositionally biased region" description="Basic and acidic residues" evidence="5">
    <location>
        <begin position="650"/>
        <end position="676"/>
    </location>
</feature>
<feature type="compositionally biased region" description="Basic and acidic residues" evidence="5">
    <location>
        <begin position="587"/>
        <end position="603"/>
    </location>
</feature>
<sequence>MAIPSRSSKFLYCMRILLSNVQKSNHILAGEGAKARLYGGVASDARAENSIFDISTSKAVDSRILGIKRSMISTSTWTVLKILQSKGFEAYLVGGCVRDLLLRRIPKDFDVITTATLKQIRKQFHRARIVGRRFPICLVHVQGSVIEISSFETVGEHVKENETVLFSQMSTSCDEKDFIRWRNCMHRDFTINSLFFDPFVNTIYDYANGMQDLRTCKVRTITPAQLSFQEDCARILRGLRIAARLHFSFSEETAEAIKNLSSSVMSLDKSRLMMEMNFMLSYGAAKSSLHLLKRFKLLDILLPFQAAYLAKQGNNQGAQDSTMLMRLFLNMDKLLACDRPSDCILWVGLLAFHLALVNNRQDALVVWTFSLLLYHGDWREAVKFARENAQMHIHFVPEISDAGATKSDDMLAEEVSYLASLIISSIDALTGTESLLKSMDRYPLSPCPGLVFISKSVGRHVAELFSVLKEDIESYTRERESLEINYKLLGKGDRNEVRFVLGKVIMDTMSSGVVQELRAVDEELVKEKHPQELMKKEKHWQEEAKDKDYHEAASKKGRGHGGVGKEKDNYHKEVAKEGKEIHKKKEKSCQKAAKEKYCHEAASKKGRRHGGVDKEKVNYHKEVAKEGKEIQQKEKSHQKASKEKKRHHEVAKEKEKHCKDSEKKEEDHCEATKENMAKCFPSSGLEQQEALQKEQEKNQAVVSKEKYRQPLSSFFE</sequence>
<evidence type="ECO:0000256" key="1">
    <source>
        <dbReference type="ARBA" id="ARBA00007265"/>
    </source>
</evidence>
<evidence type="ECO:0000313" key="7">
    <source>
        <dbReference type="RefSeq" id="XP_010266171.1"/>
    </source>
</evidence>
<feature type="compositionally biased region" description="Basic and acidic residues" evidence="5">
    <location>
        <begin position="532"/>
        <end position="554"/>
    </location>
</feature>
<keyword evidence="3" id="KW-0547">Nucleotide-binding</keyword>
<dbReference type="AlphaFoldDB" id="A0A1U8AF27"/>
<dbReference type="Gene3D" id="3.30.460.10">
    <property type="entry name" value="Beta Polymerase, domain 2"/>
    <property type="match status" value="1"/>
</dbReference>
<dbReference type="GO" id="GO:0003723">
    <property type="term" value="F:RNA binding"/>
    <property type="evidence" value="ECO:0007669"/>
    <property type="project" value="UniProtKB-KW"/>
</dbReference>
<dbReference type="GO" id="GO:0016779">
    <property type="term" value="F:nucleotidyltransferase activity"/>
    <property type="evidence" value="ECO:0007669"/>
    <property type="project" value="InterPro"/>
</dbReference>
<dbReference type="STRING" id="4432.A0A1U8AF27"/>
<evidence type="ECO:0000313" key="6">
    <source>
        <dbReference type="Proteomes" id="UP000189703"/>
    </source>
</evidence>
<dbReference type="OrthoDB" id="445712at2759"/>
<proteinExistence type="inferred from homology"/>
<dbReference type="InterPro" id="IPR043519">
    <property type="entry name" value="NT_sf"/>
</dbReference>
<evidence type="ECO:0000256" key="4">
    <source>
        <dbReference type="RuleBase" id="RU003953"/>
    </source>
</evidence>
<dbReference type="GO" id="GO:0005739">
    <property type="term" value="C:mitochondrion"/>
    <property type="evidence" value="ECO:0000318"/>
    <property type="project" value="GO_Central"/>
</dbReference>
<dbReference type="eggNOG" id="KOG2159">
    <property type="taxonomic scope" value="Eukaryota"/>
</dbReference>
<dbReference type="GO" id="GO:0000166">
    <property type="term" value="F:nucleotide binding"/>
    <property type="evidence" value="ECO:0007669"/>
    <property type="project" value="UniProtKB-KW"/>
</dbReference>
<dbReference type="Proteomes" id="UP000189703">
    <property type="component" value="Unplaced"/>
</dbReference>
<dbReference type="FunCoup" id="A0A1U8AF27">
    <property type="interactions" value="806"/>
</dbReference>
<name>A0A1U8AF27_NELNU</name>
<keyword evidence="2 4" id="KW-0808">Transferase</keyword>
<feature type="compositionally biased region" description="Basic and acidic residues" evidence="5">
    <location>
        <begin position="563"/>
        <end position="580"/>
    </location>
</feature>
<keyword evidence="4" id="KW-0694">RNA-binding</keyword>
<comment type="similarity">
    <text evidence="1 4">Belongs to the tRNA nucleotidyltransferase/poly(A) polymerase family.</text>
</comment>
<dbReference type="SUPFAM" id="SSF81301">
    <property type="entry name" value="Nucleotidyltransferase"/>
    <property type="match status" value="1"/>
</dbReference>
<dbReference type="GO" id="GO:0001680">
    <property type="term" value="P:tRNA 3'-terminal CCA addition"/>
    <property type="evidence" value="ECO:0007669"/>
    <property type="project" value="UniProtKB-ARBA"/>
</dbReference>